<organism evidence="3 4">
    <name type="scientific">Ideonella lacteola</name>
    <dbReference type="NCBI Taxonomy" id="2984193"/>
    <lineage>
        <taxon>Bacteria</taxon>
        <taxon>Pseudomonadati</taxon>
        <taxon>Pseudomonadota</taxon>
        <taxon>Betaproteobacteria</taxon>
        <taxon>Burkholderiales</taxon>
        <taxon>Sphaerotilaceae</taxon>
        <taxon>Ideonella</taxon>
    </lineage>
</organism>
<keyword evidence="4" id="KW-1185">Reference proteome</keyword>
<dbReference type="InterPro" id="IPR032710">
    <property type="entry name" value="NTF2-like_dom_sf"/>
</dbReference>
<evidence type="ECO:0000313" key="3">
    <source>
        <dbReference type="EMBL" id="MEK8031753.1"/>
    </source>
</evidence>
<name>A0ABU9BTC1_9BURK</name>
<evidence type="ECO:0000313" key="4">
    <source>
        <dbReference type="Proteomes" id="UP001371218"/>
    </source>
</evidence>
<dbReference type="EMBL" id="JBBUTG010000006">
    <property type="protein sequence ID" value="MEK8031753.1"/>
    <property type="molecule type" value="Genomic_DNA"/>
</dbReference>
<dbReference type="Proteomes" id="UP001371218">
    <property type="component" value="Unassembled WGS sequence"/>
</dbReference>
<dbReference type="InterPro" id="IPR037401">
    <property type="entry name" value="SnoaL-like"/>
</dbReference>
<dbReference type="Pfam" id="PF13474">
    <property type="entry name" value="SnoaL_3"/>
    <property type="match status" value="1"/>
</dbReference>
<evidence type="ECO:0000256" key="1">
    <source>
        <dbReference type="SAM" id="SignalP"/>
    </source>
</evidence>
<feature type="domain" description="SnoaL-like" evidence="2">
    <location>
        <begin position="40"/>
        <end position="154"/>
    </location>
</feature>
<dbReference type="SUPFAM" id="SSF54427">
    <property type="entry name" value="NTF2-like"/>
    <property type="match status" value="1"/>
</dbReference>
<keyword evidence="1" id="KW-0732">Signal</keyword>
<gene>
    <name evidence="3" type="ORF">AACH06_13075</name>
</gene>
<evidence type="ECO:0000259" key="2">
    <source>
        <dbReference type="Pfam" id="PF13474"/>
    </source>
</evidence>
<feature type="signal peptide" evidence="1">
    <location>
        <begin position="1"/>
        <end position="28"/>
    </location>
</feature>
<dbReference type="Gene3D" id="3.10.450.50">
    <property type="match status" value="1"/>
</dbReference>
<reference evidence="3 4" key="1">
    <citation type="submission" date="2024-04" db="EMBL/GenBank/DDBJ databases">
        <title>Novel species of the genus Ideonella isolated from streams.</title>
        <authorList>
            <person name="Lu H."/>
        </authorList>
    </citation>
    <scope>NUCLEOTIDE SEQUENCE [LARGE SCALE GENOMIC DNA]</scope>
    <source>
        <strain evidence="3 4">DXS29W</strain>
    </source>
</reference>
<accession>A0ABU9BTC1</accession>
<comment type="caution">
    <text evidence="3">The sequence shown here is derived from an EMBL/GenBank/DDBJ whole genome shotgun (WGS) entry which is preliminary data.</text>
</comment>
<proteinExistence type="predicted"/>
<dbReference type="RefSeq" id="WP_341426136.1">
    <property type="nucleotide sequence ID" value="NZ_JBBUTG010000006.1"/>
</dbReference>
<sequence>MTLSSIRAVRRASSVAAALLAVCVGVPAGMVEDDAVRATHAFFASMSAQDTAAVSRFVPEQGFSELTPESPRLLQLDMKAFKSLFAAGRRIDLRVGDARAQQVGDAAVIVTGIRVGYIAPPQAAAVVAQLPFTMVWQHQGDGWKIRHIHFSSPADRSDSSGGKP</sequence>
<protein>
    <submittedName>
        <fullName evidence="3">Nuclear transport factor 2 family protein</fullName>
    </submittedName>
</protein>
<feature type="chain" id="PRO_5045294388" evidence="1">
    <location>
        <begin position="29"/>
        <end position="164"/>
    </location>
</feature>